<evidence type="ECO:0000256" key="5">
    <source>
        <dbReference type="ARBA" id="ARBA00023141"/>
    </source>
</evidence>
<dbReference type="PANTHER" id="PTHR43406">
    <property type="entry name" value="TRYPTOPHAN SYNTHASE, ALPHA CHAIN"/>
    <property type="match status" value="1"/>
</dbReference>
<dbReference type="EC" id="4.2.1.20" evidence="8"/>
<keyword evidence="5 8" id="KW-0057">Aromatic amino acid biosynthesis</keyword>
<evidence type="ECO:0000256" key="2">
    <source>
        <dbReference type="ARBA" id="ARBA00011270"/>
    </source>
</evidence>
<dbReference type="InterPro" id="IPR013785">
    <property type="entry name" value="Aldolase_TIM"/>
</dbReference>
<sequence>MNNNKMIKTDNRIKQLFKRHNESSKIMSLFLTAGYPDLESTVDLILGLEENGTDFIELGMPFSDPLADGPTIQYSSNIAIEKGITMDKIFGMVRQVRQKSEIPIVLMGYINPVLRYGIDEFCEEASKAGVDGLIIPDIPIEESGMISEKIRSQGLSLIYLVAPNSSDQRMQKIDEASDGFVYCVSVTGVTGAREGDEVAQSVARFINRVKQNVVKNPKMVGFGIKTHEDAQRIATDMDGFIVGSALIDTIREHYPENDWKEKVFDFVRTLKYGKS</sequence>
<keyword evidence="4 8" id="KW-0822">Tryptophan biosynthesis</keyword>
<dbReference type="PANTHER" id="PTHR43406:SF1">
    <property type="entry name" value="TRYPTOPHAN SYNTHASE ALPHA CHAIN, CHLOROPLASTIC"/>
    <property type="match status" value="1"/>
</dbReference>
<comment type="pathway">
    <text evidence="1 8">Amino-acid biosynthesis; L-tryptophan biosynthesis; L-tryptophan from chorismate: step 5/5.</text>
</comment>
<keyword evidence="3 8" id="KW-0028">Amino-acid biosynthesis</keyword>
<reference evidence="10 11" key="1">
    <citation type="submission" date="2021-11" db="EMBL/GenBank/DDBJ databases">
        <title>Aliifidinibius sp. nov., a new bacterium isolated from saline soil.</title>
        <authorList>
            <person name="Galisteo C."/>
            <person name="De La Haba R."/>
            <person name="Sanchez-Porro C."/>
            <person name="Ventosa A."/>
        </authorList>
    </citation>
    <scope>NUCLEOTIDE SEQUENCE [LARGE SCALE GENOMIC DNA]</scope>
    <source>
        <strain evidence="10 11">KACC 190600</strain>
    </source>
</reference>
<comment type="function">
    <text evidence="8">The alpha subunit is responsible for the aldol cleavage of indoleglycerol phosphate to indole and glyceraldehyde 3-phosphate.</text>
</comment>
<evidence type="ECO:0000256" key="3">
    <source>
        <dbReference type="ARBA" id="ARBA00022605"/>
    </source>
</evidence>
<evidence type="ECO:0000256" key="1">
    <source>
        <dbReference type="ARBA" id="ARBA00004733"/>
    </source>
</evidence>
<dbReference type="HAMAP" id="MF_00131">
    <property type="entry name" value="Trp_synth_alpha"/>
    <property type="match status" value="1"/>
</dbReference>
<evidence type="ECO:0000313" key="10">
    <source>
        <dbReference type="EMBL" id="MCW9712074.1"/>
    </source>
</evidence>
<dbReference type="SUPFAM" id="SSF51366">
    <property type="entry name" value="Ribulose-phoshate binding barrel"/>
    <property type="match status" value="1"/>
</dbReference>
<feature type="active site" description="Proton acceptor" evidence="8">
    <location>
        <position position="68"/>
    </location>
</feature>
<organism evidence="10 11">
    <name type="scientific">Fodinibius salicampi</name>
    <dbReference type="NCBI Taxonomy" id="1920655"/>
    <lineage>
        <taxon>Bacteria</taxon>
        <taxon>Pseudomonadati</taxon>
        <taxon>Balneolota</taxon>
        <taxon>Balneolia</taxon>
        <taxon>Balneolales</taxon>
        <taxon>Balneolaceae</taxon>
        <taxon>Fodinibius</taxon>
    </lineage>
</organism>
<comment type="catalytic activity">
    <reaction evidence="7 8">
        <text>(1S,2R)-1-C-(indol-3-yl)glycerol 3-phosphate + L-serine = D-glyceraldehyde 3-phosphate + L-tryptophan + H2O</text>
        <dbReference type="Rhea" id="RHEA:10532"/>
        <dbReference type="ChEBI" id="CHEBI:15377"/>
        <dbReference type="ChEBI" id="CHEBI:33384"/>
        <dbReference type="ChEBI" id="CHEBI:57912"/>
        <dbReference type="ChEBI" id="CHEBI:58866"/>
        <dbReference type="ChEBI" id="CHEBI:59776"/>
        <dbReference type="EC" id="4.2.1.20"/>
    </reaction>
</comment>
<keyword evidence="11" id="KW-1185">Reference proteome</keyword>
<dbReference type="Proteomes" id="UP001207337">
    <property type="component" value="Unassembled WGS sequence"/>
</dbReference>
<comment type="similarity">
    <text evidence="8 9">Belongs to the TrpA family.</text>
</comment>
<keyword evidence="6 8" id="KW-0456">Lyase</keyword>
<dbReference type="EMBL" id="JAJNDC010000001">
    <property type="protein sequence ID" value="MCW9712074.1"/>
    <property type="molecule type" value="Genomic_DNA"/>
</dbReference>
<dbReference type="InterPro" id="IPR018204">
    <property type="entry name" value="Trp_synthase_alpha_AS"/>
</dbReference>
<comment type="subunit">
    <text evidence="2 8">Tetramer of two alpha and two beta chains.</text>
</comment>
<evidence type="ECO:0000256" key="9">
    <source>
        <dbReference type="RuleBase" id="RU003662"/>
    </source>
</evidence>
<dbReference type="GO" id="GO:0004834">
    <property type="term" value="F:tryptophan synthase activity"/>
    <property type="evidence" value="ECO:0007669"/>
    <property type="project" value="UniProtKB-EC"/>
</dbReference>
<evidence type="ECO:0000256" key="4">
    <source>
        <dbReference type="ARBA" id="ARBA00022822"/>
    </source>
</evidence>
<dbReference type="InterPro" id="IPR011060">
    <property type="entry name" value="RibuloseP-bd_barrel"/>
</dbReference>
<name>A0ABT3PW44_9BACT</name>
<dbReference type="RefSeq" id="WP_265787741.1">
    <property type="nucleotide sequence ID" value="NZ_BAABRS010000001.1"/>
</dbReference>
<comment type="caution">
    <text evidence="10">The sequence shown here is derived from an EMBL/GenBank/DDBJ whole genome shotgun (WGS) entry which is preliminary data.</text>
</comment>
<evidence type="ECO:0000256" key="6">
    <source>
        <dbReference type="ARBA" id="ARBA00023239"/>
    </source>
</evidence>
<dbReference type="NCBIfam" id="TIGR00262">
    <property type="entry name" value="trpA"/>
    <property type="match status" value="1"/>
</dbReference>
<dbReference type="CDD" id="cd04724">
    <property type="entry name" value="Tryptophan_synthase_alpha"/>
    <property type="match status" value="1"/>
</dbReference>
<evidence type="ECO:0000313" key="11">
    <source>
        <dbReference type="Proteomes" id="UP001207337"/>
    </source>
</evidence>
<evidence type="ECO:0000256" key="7">
    <source>
        <dbReference type="ARBA" id="ARBA00049047"/>
    </source>
</evidence>
<proteinExistence type="inferred from homology"/>
<dbReference type="PROSITE" id="PS00167">
    <property type="entry name" value="TRP_SYNTHASE_ALPHA"/>
    <property type="match status" value="1"/>
</dbReference>
<protein>
    <recommendedName>
        <fullName evidence="8">Tryptophan synthase alpha chain</fullName>
        <ecNumber evidence="8">4.2.1.20</ecNumber>
    </recommendedName>
</protein>
<accession>A0ABT3PW44</accession>
<evidence type="ECO:0000256" key="8">
    <source>
        <dbReference type="HAMAP-Rule" id="MF_00131"/>
    </source>
</evidence>
<dbReference type="InterPro" id="IPR002028">
    <property type="entry name" value="Trp_synthase_suA"/>
</dbReference>
<feature type="active site" description="Proton acceptor" evidence="8">
    <location>
        <position position="57"/>
    </location>
</feature>
<gene>
    <name evidence="8 10" type="primary">trpA</name>
    <name evidence="10" type="ORF">LQ318_04070</name>
</gene>
<dbReference type="Gene3D" id="3.20.20.70">
    <property type="entry name" value="Aldolase class I"/>
    <property type="match status" value="1"/>
</dbReference>
<dbReference type="Pfam" id="PF00290">
    <property type="entry name" value="Trp_syntA"/>
    <property type="match status" value="1"/>
</dbReference>